<evidence type="ECO:0000256" key="2">
    <source>
        <dbReference type="ARBA" id="ARBA00022801"/>
    </source>
</evidence>
<comment type="similarity">
    <text evidence="1">Belongs to the glycosyl hydrolase 32 family.</text>
</comment>
<evidence type="ECO:0000256" key="1">
    <source>
        <dbReference type="ARBA" id="ARBA00009902"/>
    </source>
</evidence>
<gene>
    <name evidence="5" type="ORF">V5N11_014788</name>
</gene>
<feature type="domain" description="Glycosyl hydrolase family 32 N-terminal" evidence="4">
    <location>
        <begin position="1"/>
        <end position="107"/>
    </location>
</feature>
<dbReference type="InterPro" id="IPR050551">
    <property type="entry name" value="Fructan_Metab_Enzymes"/>
</dbReference>
<keyword evidence="2" id="KW-0378">Hydrolase</keyword>
<evidence type="ECO:0000313" key="5">
    <source>
        <dbReference type="EMBL" id="KAL1208132.1"/>
    </source>
</evidence>
<dbReference type="InterPro" id="IPR013148">
    <property type="entry name" value="Glyco_hydro_32_N"/>
</dbReference>
<dbReference type="EMBL" id="JBANAX010000457">
    <property type="protein sequence ID" value="KAL1208132.1"/>
    <property type="molecule type" value="Genomic_DNA"/>
</dbReference>
<evidence type="ECO:0000313" key="6">
    <source>
        <dbReference type="Proteomes" id="UP001558713"/>
    </source>
</evidence>
<dbReference type="Gene3D" id="2.115.10.20">
    <property type="entry name" value="Glycosyl hydrolase domain, family 43"/>
    <property type="match status" value="1"/>
</dbReference>
<keyword evidence="3" id="KW-0326">Glycosidase</keyword>
<dbReference type="AlphaFoldDB" id="A0ABD1AN77"/>
<keyword evidence="6" id="KW-1185">Reference proteome</keyword>
<name>A0ABD1AN77_CARAN</name>
<proteinExistence type="inferred from homology"/>
<dbReference type="InterPro" id="IPR023296">
    <property type="entry name" value="Glyco_hydro_beta-prop_sf"/>
</dbReference>
<dbReference type="PANTHER" id="PTHR31953">
    <property type="entry name" value="BETA-FRUCTOFURANOSIDASE, INSOLUBLE ISOENZYME CWINV1-RELATED"/>
    <property type="match status" value="1"/>
</dbReference>
<dbReference type="Pfam" id="PF00251">
    <property type="entry name" value="Glyco_hydro_32N"/>
    <property type="match status" value="1"/>
</dbReference>
<dbReference type="SUPFAM" id="SSF75005">
    <property type="entry name" value="Arabinanase/levansucrase/invertase"/>
    <property type="match status" value="1"/>
</dbReference>
<evidence type="ECO:0000259" key="4">
    <source>
        <dbReference type="Pfam" id="PF00251"/>
    </source>
</evidence>
<accession>A0ABD1AN77</accession>
<sequence length="109" mass="12468">MWECIDFSPVSITGKEGVDTSVNNASVRHVLKAGYEAKLGDKYCYVIGKYSSETKKFVADSEFTNTSADLRYDYGMFYASKTFFDSVKNRRINWGWVVETDSKEDQSQK</sequence>
<protein>
    <submittedName>
        <fullName evidence="5">Beta-fructofuranosidase, insoluble isoenzyme CWINV6</fullName>
    </submittedName>
</protein>
<comment type="caution">
    <text evidence="5">The sequence shown here is derived from an EMBL/GenBank/DDBJ whole genome shotgun (WGS) entry which is preliminary data.</text>
</comment>
<dbReference type="GO" id="GO:0016798">
    <property type="term" value="F:hydrolase activity, acting on glycosyl bonds"/>
    <property type="evidence" value="ECO:0007669"/>
    <property type="project" value="UniProtKB-KW"/>
</dbReference>
<evidence type="ECO:0000256" key="3">
    <source>
        <dbReference type="ARBA" id="ARBA00023295"/>
    </source>
</evidence>
<organism evidence="5 6">
    <name type="scientific">Cardamine amara subsp. amara</name>
    <dbReference type="NCBI Taxonomy" id="228776"/>
    <lineage>
        <taxon>Eukaryota</taxon>
        <taxon>Viridiplantae</taxon>
        <taxon>Streptophyta</taxon>
        <taxon>Embryophyta</taxon>
        <taxon>Tracheophyta</taxon>
        <taxon>Spermatophyta</taxon>
        <taxon>Magnoliopsida</taxon>
        <taxon>eudicotyledons</taxon>
        <taxon>Gunneridae</taxon>
        <taxon>Pentapetalae</taxon>
        <taxon>rosids</taxon>
        <taxon>malvids</taxon>
        <taxon>Brassicales</taxon>
        <taxon>Brassicaceae</taxon>
        <taxon>Cardamineae</taxon>
        <taxon>Cardamine</taxon>
    </lineage>
</organism>
<reference evidence="5 6" key="1">
    <citation type="submission" date="2024-04" db="EMBL/GenBank/DDBJ databases">
        <title>Genome assembly C_amara_ONT_v2.</title>
        <authorList>
            <person name="Yant L."/>
            <person name="Moore C."/>
            <person name="Slenker M."/>
        </authorList>
    </citation>
    <scope>NUCLEOTIDE SEQUENCE [LARGE SCALE GENOMIC DNA]</scope>
    <source>
        <tissue evidence="5">Leaf</tissue>
    </source>
</reference>
<dbReference type="Proteomes" id="UP001558713">
    <property type="component" value="Unassembled WGS sequence"/>
</dbReference>